<proteinExistence type="predicted"/>
<evidence type="ECO:0000256" key="1">
    <source>
        <dbReference type="SAM" id="MobiDB-lite"/>
    </source>
</evidence>
<feature type="region of interest" description="Disordered" evidence="1">
    <location>
        <begin position="42"/>
        <end position="74"/>
    </location>
</feature>
<evidence type="ECO:0000313" key="3">
    <source>
        <dbReference type="Proteomes" id="UP000823749"/>
    </source>
</evidence>
<dbReference type="EMBL" id="JACTNZ010000007">
    <property type="protein sequence ID" value="KAG5539426.1"/>
    <property type="molecule type" value="Genomic_DNA"/>
</dbReference>
<protein>
    <submittedName>
        <fullName evidence="2">Uncharacterized protein</fullName>
    </submittedName>
</protein>
<evidence type="ECO:0000313" key="2">
    <source>
        <dbReference type="EMBL" id="KAG5539426.1"/>
    </source>
</evidence>
<accession>A0AAV6JE58</accession>
<comment type="caution">
    <text evidence="2">The sequence shown here is derived from an EMBL/GenBank/DDBJ whole genome shotgun (WGS) entry which is preliminary data.</text>
</comment>
<name>A0AAV6JE58_9ERIC</name>
<sequence length="74" mass="8223">MEADGEPKQLQRDDAEPFLSFCPNFNSYSSSVQCAQIAADVADERPRPSTTLNTLLKKQKRSRTTLASSARFSL</sequence>
<dbReference type="AlphaFoldDB" id="A0AAV6JE58"/>
<keyword evidence="3" id="KW-1185">Reference proteome</keyword>
<gene>
    <name evidence="2" type="ORF">RHGRI_019834</name>
</gene>
<organism evidence="2 3">
    <name type="scientific">Rhododendron griersonianum</name>
    <dbReference type="NCBI Taxonomy" id="479676"/>
    <lineage>
        <taxon>Eukaryota</taxon>
        <taxon>Viridiplantae</taxon>
        <taxon>Streptophyta</taxon>
        <taxon>Embryophyta</taxon>
        <taxon>Tracheophyta</taxon>
        <taxon>Spermatophyta</taxon>
        <taxon>Magnoliopsida</taxon>
        <taxon>eudicotyledons</taxon>
        <taxon>Gunneridae</taxon>
        <taxon>Pentapetalae</taxon>
        <taxon>asterids</taxon>
        <taxon>Ericales</taxon>
        <taxon>Ericaceae</taxon>
        <taxon>Ericoideae</taxon>
        <taxon>Rhodoreae</taxon>
        <taxon>Rhododendron</taxon>
    </lineage>
</organism>
<dbReference type="Proteomes" id="UP000823749">
    <property type="component" value="Chromosome 7"/>
</dbReference>
<reference evidence="2" key="1">
    <citation type="submission" date="2020-08" db="EMBL/GenBank/DDBJ databases">
        <title>Plant Genome Project.</title>
        <authorList>
            <person name="Zhang R.-G."/>
        </authorList>
    </citation>
    <scope>NUCLEOTIDE SEQUENCE</scope>
    <source>
        <strain evidence="2">WSP0</strain>
        <tissue evidence="2">Leaf</tissue>
    </source>
</reference>
<feature type="compositionally biased region" description="Polar residues" evidence="1">
    <location>
        <begin position="64"/>
        <end position="74"/>
    </location>
</feature>